<dbReference type="Gene3D" id="2.40.50.140">
    <property type="entry name" value="Nucleic acid-binding proteins"/>
    <property type="match status" value="1"/>
</dbReference>
<dbReference type="PANTHER" id="PTHR23389:SF9">
    <property type="entry name" value="DNA LIGASE"/>
    <property type="match status" value="1"/>
</dbReference>
<evidence type="ECO:0000256" key="6">
    <source>
        <dbReference type="ARBA" id="ARBA00022723"/>
    </source>
</evidence>
<feature type="region of interest" description="Disordered" evidence="15">
    <location>
        <begin position="12"/>
        <end position="36"/>
    </location>
</feature>
<comment type="caution">
    <text evidence="17">The sequence shown here is derived from an EMBL/GenBank/DDBJ whole genome shotgun (WGS) entry which is preliminary data.</text>
</comment>
<feature type="binding site" evidence="14">
    <location>
        <position position="167"/>
    </location>
    <ligand>
        <name>NAD(+)</name>
        <dbReference type="ChEBI" id="CHEBI:57540"/>
    </ligand>
</feature>
<evidence type="ECO:0000256" key="13">
    <source>
        <dbReference type="ARBA" id="ARBA00060881"/>
    </source>
</evidence>
<keyword evidence="4 14" id="KW-0436">Ligase</keyword>
<dbReference type="FunFam" id="1.10.150.20:FF:000007">
    <property type="entry name" value="DNA ligase"/>
    <property type="match status" value="1"/>
</dbReference>
<dbReference type="InterPro" id="IPR010994">
    <property type="entry name" value="RuvA_2-like"/>
</dbReference>
<dbReference type="Pfam" id="PF03119">
    <property type="entry name" value="DNA_ligase_ZBD"/>
    <property type="match status" value="1"/>
</dbReference>
<feature type="binding site" evidence="14">
    <location>
        <position position="460"/>
    </location>
    <ligand>
        <name>Zn(2+)</name>
        <dbReference type="ChEBI" id="CHEBI:29105"/>
    </ligand>
</feature>
<dbReference type="InterPro" id="IPR013840">
    <property type="entry name" value="DNAligase_N"/>
</dbReference>
<dbReference type="GO" id="GO:0006260">
    <property type="term" value="P:DNA replication"/>
    <property type="evidence" value="ECO:0007669"/>
    <property type="project" value="UniProtKB-KW"/>
</dbReference>
<dbReference type="Pfam" id="PF12826">
    <property type="entry name" value="HHH_2"/>
    <property type="match status" value="1"/>
</dbReference>
<keyword evidence="7 14" id="KW-0227">DNA damage</keyword>
<evidence type="ECO:0000256" key="15">
    <source>
        <dbReference type="SAM" id="MobiDB-lite"/>
    </source>
</evidence>
<dbReference type="SUPFAM" id="SSF56091">
    <property type="entry name" value="DNA ligase/mRNA capping enzyme, catalytic domain"/>
    <property type="match status" value="1"/>
</dbReference>
<keyword evidence="14" id="KW-0464">Manganese</keyword>
<dbReference type="InterPro" id="IPR033136">
    <property type="entry name" value="DNA_ligase_CS"/>
</dbReference>
<dbReference type="GO" id="GO:0003911">
    <property type="term" value="F:DNA ligase (NAD+) activity"/>
    <property type="evidence" value="ECO:0007669"/>
    <property type="project" value="UniProtKB-UniRule"/>
</dbReference>
<dbReference type="AlphaFoldDB" id="A0A2N1PQI5"/>
<dbReference type="InterPro" id="IPR036420">
    <property type="entry name" value="BRCT_dom_sf"/>
</dbReference>
<proteinExistence type="inferred from homology"/>
<keyword evidence="10 14" id="KW-0520">NAD</keyword>
<dbReference type="Pfam" id="PF14520">
    <property type="entry name" value="HHH_5"/>
    <property type="match status" value="1"/>
</dbReference>
<evidence type="ECO:0000256" key="14">
    <source>
        <dbReference type="HAMAP-Rule" id="MF_01588"/>
    </source>
</evidence>
<keyword evidence="9 14" id="KW-0460">Magnesium</keyword>
<dbReference type="FunFam" id="3.30.470.30:FF:000001">
    <property type="entry name" value="DNA ligase"/>
    <property type="match status" value="1"/>
</dbReference>
<dbReference type="GO" id="GO:0003677">
    <property type="term" value="F:DNA binding"/>
    <property type="evidence" value="ECO:0007669"/>
    <property type="project" value="InterPro"/>
</dbReference>
<reference evidence="17 18" key="1">
    <citation type="journal article" date="2017" name="ISME J.">
        <title>Potential for microbial H2 and metal transformations associated with novel bacteria and archaea in deep terrestrial subsurface sediments.</title>
        <authorList>
            <person name="Hernsdorf A.W."/>
            <person name="Amano Y."/>
            <person name="Miyakawa K."/>
            <person name="Ise K."/>
            <person name="Suzuki Y."/>
            <person name="Anantharaman K."/>
            <person name="Probst A."/>
            <person name="Burstein D."/>
            <person name="Thomas B.C."/>
            <person name="Banfield J.F."/>
        </authorList>
    </citation>
    <scope>NUCLEOTIDE SEQUENCE [LARGE SCALE GENOMIC DNA]</scope>
    <source>
        <strain evidence="17">HGW-Wallbacteria-1</strain>
    </source>
</reference>
<feature type="compositionally biased region" description="Polar residues" evidence="15">
    <location>
        <begin position="16"/>
        <end position="36"/>
    </location>
</feature>
<dbReference type="InterPro" id="IPR003583">
    <property type="entry name" value="Hlx-hairpin-Hlx_DNA-bd_motif"/>
</dbReference>
<keyword evidence="8 14" id="KW-0862">Zinc</keyword>
<evidence type="ECO:0000256" key="1">
    <source>
        <dbReference type="ARBA" id="ARBA00004067"/>
    </source>
</evidence>
<feature type="binding site" evidence="14">
    <location>
        <position position="190"/>
    </location>
    <ligand>
        <name>NAD(+)</name>
        <dbReference type="ChEBI" id="CHEBI:57540"/>
    </ligand>
</feature>
<dbReference type="Pfam" id="PF03120">
    <property type="entry name" value="OB_DNA_ligase"/>
    <property type="match status" value="1"/>
</dbReference>
<dbReference type="GO" id="GO:0006281">
    <property type="term" value="P:DNA repair"/>
    <property type="evidence" value="ECO:0007669"/>
    <property type="project" value="UniProtKB-KW"/>
</dbReference>
<evidence type="ECO:0000256" key="11">
    <source>
        <dbReference type="ARBA" id="ARBA00023204"/>
    </source>
</evidence>
<keyword evidence="11 14" id="KW-0234">DNA repair</keyword>
<dbReference type="PANTHER" id="PTHR23389">
    <property type="entry name" value="CHROMOSOME TRANSMISSION FIDELITY FACTOR 18"/>
    <property type="match status" value="1"/>
</dbReference>
<feature type="binding site" evidence="14">
    <location>
        <position position="480"/>
    </location>
    <ligand>
        <name>Zn(2+)</name>
        <dbReference type="ChEBI" id="CHEBI:29105"/>
    </ligand>
</feature>
<comment type="catalytic activity">
    <reaction evidence="12 14">
        <text>NAD(+) + (deoxyribonucleotide)n-3'-hydroxyl + 5'-phospho-(deoxyribonucleotide)m = (deoxyribonucleotide)n+m + AMP + beta-nicotinamide D-nucleotide.</text>
        <dbReference type="EC" id="6.5.1.2"/>
    </reaction>
</comment>
<evidence type="ECO:0000256" key="4">
    <source>
        <dbReference type="ARBA" id="ARBA00022598"/>
    </source>
</evidence>
<keyword evidence="5 14" id="KW-0235">DNA replication</keyword>
<feature type="binding site" evidence="14">
    <location>
        <position position="475"/>
    </location>
    <ligand>
        <name>Zn(2+)</name>
        <dbReference type="ChEBI" id="CHEBI:29105"/>
    </ligand>
</feature>
<dbReference type="InterPro" id="IPR004150">
    <property type="entry name" value="NAD_DNA_ligase_OB"/>
</dbReference>
<dbReference type="InterPro" id="IPR001679">
    <property type="entry name" value="DNA_ligase"/>
</dbReference>
<dbReference type="InterPro" id="IPR013839">
    <property type="entry name" value="DNAligase_adenylation"/>
</dbReference>
<dbReference type="NCBIfam" id="TIGR00575">
    <property type="entry name" value="dnlj"/>
    <property type="match status" value="1"/>
</dbReference>
<dbReference type="InterPro" id="IPR004149">
    <property type="entry name" value="Znf_DNAligase_C4"/>
</dbReference>
<dbReference type="Proteomes" id="UP000233256">
    <property type="component" value="Unassembled WGS sequence"/>
</dbReference>
<evidence type="ECO:0000256" key="2">
    <source>
        <dbReference type="ARBA" id="ARBA00012722"/>
    </source>
</evidence>
<dbReference type="GO" id="GO:0046872">
    <property type="term" value="F:metal ion binding"/>
    <property type="evidence" value="ECO:0007669"/>
    <property type="project" value="UniProtKB-KW"/>
</dbReference>
<dbReference type="SMART" id="SM00278">
    <property type="entry name" value="HhH1"/>
    <property type="match status" value="4"/>
</dbReference>
<dbReference type="InterPro" id="IPR012340">
    <property type="entry name" value="NA-bd_OB-fold"/>
</dbReference>
<dbReference type="Gene3D" id="6.20.10.30">
    <property type="match status" value="1"/>
</dbReference>
<dbReference type="FunFam" id="2.40.50.140:FF:000012">
    <property type="entry name" value="DNA ligase"/>
    <property type="match status" value="1"/>
</dbReference>
<comment type="cofactor">
    <cofactor evidence="14">
        <name>Mg(2+)</name>
        <dbReference type="ChEBI" id="CHEBI:18420"/>
    </cofactor>
    <cofactor evidence="14">
        <name>Mn(2+)</name>
        <dbReference type="ChEBI" id="CHEBI:29035"/>
    </cofactor>
</comment>
<feature type="binding site" evidence="14">
    <location>
        <position position="457"/>
    </location>
    <ligand>
        <name>Zn(2+)</name>
        <dbReference type="ChEBI" id="CHEBI:29105"/>
    </ligand>
</feature>
<evidence type="ECO:0000313" key="18">
    <source>
        <dbReference type="Proteomes" id="UP000233256"/>
    </source>
</evidence>
<feature type="binding site" evidence="14">
    <location>
        <position position="363"/>
    </location>
    <ligand>
        <name>NAD(+)</name>
        <dbReference type="ChEBI" id="CHEBI:57540"/>
    </ligand>
</feature>
<evidence type="ECO:0000256" key="5">
    <source>
        <dbReference type="ARBA" id="ARBA00022705"/>
    </source>
</evidence>
<feature type="binding site" evidence="14">
    <location>
        <begin position="136"/>
        <end position="137"/>
    </location>
    <ligand>
        <name>NAD(+)</name>
        <dbReference type="ChEBI" id="CHEBI:57540"/>
    </ligand>
</feature>
<dbReference type="PROSITE" id="PS01056">
    <property type="entry name" value="DNA_LIGASE_N2"/>
    <property type="match status" value="1"/>
</dbReference>
<dbReference type="PROSITE" id="PS50172">
    <property type="entry name" value="BRCT"/>
    <property type="match status" value="1"/>
</dbReference>
<dbReference type="InterPro" id="IPR001357">
    <property type="entry name" value="BRCT_dom"/>
</dbReference>
<accession>A0A2N1PQI5</accession>
<dbReference type="PIRSF" id="PIRSF001604">
    <property type="entry name" value="LigA"/>
    <property type="match status" value="1"/>
</dbReference>
<keyword evidence="6 14" id="KW-0479">Metal-binding</keyword>
<feature type="binding site" evidence="14">
    <location>
        <begin position="87"/>
        <end position="91"/>
    </location>
    <ligand>
        <name>NAD(+)</name>
        <dbReference type="ChEBI" id="CHEBI:57540"/>
    </ligand>
</feature>
<evidence type="ECO:0000256" key="10">
    <source>
        <dbReference type="ARBA" id="ARBA00023027"/>
    </source>
</evidence>
<dbReference type="SUPFAM" id="SSF52113">
    <property type="entry name" value="BRCT domain"/>
    <property type="match status" value="1"/>
</dbReference>
<evidence type="ECO:0000256" key="9">
    <source>
        <dbReference type="ARBA" id="ARBA00022842"/>
    </source>
</evidence>
<feature type="binding site" evidence="14">
    <location>
        <position position="224"/>
    </location>
    <ligand>
        <name>NAD(+)</name>
        <dbReference type="ChEBI" id="CHEBI:57540"/>
    </ligand>
</feature>
<evidence type="ECO:0000313" key="17">
    <source>
        <dbReference type="EMBL" id="PKK90601.1"/>
    </source>
</evidence>
<evidence type="ECO:0000259" key="16">
    <source>
        <dbReference type="PROSITE" id="PS50172"/>
    </source>
</evidence>
<dbReference type="InterPro" id="IPR041663">
    <property type="entry name" value="DisA/LigA_HHH"/>
</dbReference>
<dbReference type="Gene3D" id="3.40.50.10190">
    <property type="entry name" value="BRCT domain"/>
    <property type="match status" value="1"/>
</dbReference>
<sequence length="722" mass="80532">MGKVMTGPVQIDMFGSENSGNAGNSDNPDNHLNSESSTVKTDFHIDEYGEENHDFQVDIDARAACLRELLTKWDYSYYILSDPMVSDIQYDRAMRELEDIEGQYPHLRVPDSPTRRVGGIAAQKFARMEHRIPMLSLSNTYSEDELREFDSRTKRFLDTDKIEYVVELKYDGLSVSLIYREGLLVHALTRGDGTVGEVVTDNVRTIRSVPLKLKKVIDCEVRGEVIMPRRSFSELNQIREGRGEPLFANPRNAASGSLRQLDSRITASRALDICIYDIVEWPSVIDTQFQKFSELSETGFRVLDNERLCMGIEEVLRCCQYWAGVRNGLPYDVDGLVVKVNDLRFQERLGFTSKSPRWAIAFKFPAEKAVTRLLDIVLQVGKSGAITPVAHLEPIHIAGSMVSRASLHNSDEIERLGVMIGDWVSIEKAGEIIPQVTGVVLERRDGSQRAFIMVEECPVCGGPIERLSGEVKYRCVNSDCGGILQRKIEYFVSRDALDIEGLGTRNVEMLISRGLISDYSDIFRLKPSDLEGLEGFGEKSVNNLINAIKRASSPRMDRFLLALNIPFVGATTARLLALEYTDIEALRRATVEELLEIEGVGDKTAMSVADYFSSESSLQMIRSLAEAGVEIQPMPLKDNTDSSPLEGLVFVITGKLDGMGRDEAREYIRSMGGKVTSSISAKTDYLLAGEDAGSKLQKAESLNVRIIDLEQLRKLCEGNSAI</sequence>
<dbReference type="SUPFAM" id="SSF47781">
    <property type="entry name" value="RuvA domain 2-like"/>
    <property type="match status" value="1"/>
</dbReference>
<name>A0A2N1PQI5_9BACT</name>
<feature type="active site" description="N6-AMP-lysine intermediate" evidence="14">
    <location>
        <position position="169"/>
    </location>
</feature>
<gene>
    <name evidence="14 17" type="primary">ligA</name>
    <name evidence="17" type="ORF">CVV64_09600</name>
</gene>
<evidence type="ECO:0000256" key="8">
    <source>
        <dbReference type="ARBA" id="ARBA00022833"/>
    </source>
</evidence>
<evidence type="ECO:0000256" key="12">
    <source>
        <dbReference type="ARBA" id="ARBA00034005"/>
    </source>
</evidence>
<evidence type="ECO:0000256" key="7">
    <source>
        <dbReference type="ARBA" id="ARBA00022763"/>
    </source>
</evidence>
<dbReference type="EC" id="6.5.1.2" evidence="2 14"/>
<dbReference type="NCBIfam" id="NF005932">
    <property type="entry name" value="PRK07956.1"/>
    <property type="match status" value="1"/>
</dbReference>
<dbReference type="CDD" id="cd00114">
    <property type="entry name" value="LIGANc"/>
    <property type="match status" value="1"/>
</dbReference>
<comment type="function">
    <text evidence="1 14">DNA ligase that catalyzes the formation of phosphodiester linkages between 5'-phosphoryl and 3'-hydroxyl groups in double-stranded DNA using NAD as a coenzyme and as the energy source for the reaction. It is essential for DNA replication and repair of damaged DNA.</text>
</comment>
<evidence type="ECO:0000256" key="3">
    <source>
        <dbReference type="ARBA" id="ARBA00013308"/>
    </source>
</evidence>
<comment type="similarity">
    <text evidence="13 14">Belongs to the NAD-dependent DNA ligase family. LigA subfamily.</text>
</comment>
<dbReference type="GO" id="GO:0005829">
    <property type="term" value="C:cytosol"/>
    <property type="evidence" value="ECO:0007669"/>
    <property type="project" value="TreeGrafter"/>
</dbReference>
<dbReference type="SMART" id="SM00292">
    <property type="entry name" value="BRCT"/>
    <property type="match status" value="1"/>
</dbReference>
<feature type="domain" description="BRCT" evidence="16">
    <location>
        <begin position="640"/>
        <end position="722"/>
    </location>
</feature>
<dbReference type="Pfam" id="PF01653">
    <property type="entry name" value="DNA_ligase_aden"/>
    <property type="match status" value="1"/>
</dbReference>
<feature type="binding site" evidence="14">
    <location>
        <position position="339"/>
    </location>
    <ligand>
        <name>NAD(+)</name>
        <dbReference type="ChEBI" id="CHEBI:57540"/>
    </ligand>
</feature>
<protein>
    <recommendedName>
        <fullName evidence="3 14">DNA ligase</fullName>
        <ecNumber evidence="2 14">6.5.1.2</ecNumber>
    </recommendedName>
    <alternativeName>
        <fullName evidence="14">Polydeoxyribonucleotide synthase [NAD(+)]</fullName>
    </alternativeName>
</protein>
<dbReference type="HAMAP" id="MF_01588">
    <property type="entry name" value="DNA_ligase_A"/>
    <property type="match status" value="1"/>
</dbReference>
<dbReference type="Gene3D" id="1.10.150.20">
    <property type="entry name" value="5' to 3' exonuclease, C-terminal subdomain"/>
    <property type="match status" value="2"/>
</dbReference>
<dbReference type="Gene3D" id="1.10.287.610">
    <property type="entry name" value="Helix hairpin bin"/>
    <property type="match status" value="1"/>
</dbReference>
<dbReference type="Pfam" id="PF00533">
    <property type="entry name" value="BRCT"/>
    <property type="match status" value="1"/>
</dbReference>
<dbReference type="SUPFAM" id="SSF50249">
    <property type="entry name" value="Nucleic acid-binding proteins"/>
    <property type="match status" value="1"/>
</dbReference>
<dbReference type="EMBL" id="PGXC01000005">
    <property type="protein sequence ID" value="PKK90601.1"/>
    <property type="molecule type" value="Genomic_DNA"/>
</dbReference>
<dbReference type="SMART" id="SM00532">
    <property type="entry name" value="LIGANc"/>
    <property type="match status" value="1"/>
</dbReference>
<organism evidence="17 18">
    <name type="scientific">Candidatus Wallbacteria bacterium HGW-Wallbacteria-1</name>
    <dbReference type="NCBI Taxonomy" id="2013854"/>
    <lineage>
        <taxon>Bacteria</taxon>
        <taxon>Candidatus Walliibacteriota</taxon>
    </lineage>
</organism>
<dbReference type="Gene3D" id="3.30.470.30">
    <property type="entry name" value="DNA ligase/mRNA capping enzyme"/>
    <property type="match status" value="1"/>
</dbReference>